<gene>
    <name evidence="2" type="primary">Col15a1</name>
    <name evidence="2" type="ORF">T4D_15382</name>
</gene>
<dbReference type="Pfam" id="PF06482">
    <property type="entry name" value="Endostatin"/>
    <property type="match status" value="1"/>
</dbReference>
<dbReference type="Proteomes" id="UP000054995">
    <property type="component" value="Unassembled WGS sequence"/>
</dbReference>
<sequence>MVANDLNKNEVLHLIALNDPFTGNMHGVRGADFACYHQARAAGFTTTFRAFVSSQVQDLDKIVHHSDRGTPVVNLRGQVLFNSWDDMFRDGGAFFSLNTPIYSFDRKDVFSHHG</sequence>
<accession>A0A0V1FH09</accession>
<comment type="caution">
    <text evidence="2">The sequence shown here is derived from an EMBL/GenBank/DDBJ whole genome shotgun (WGS) entry which is preliminary data.</text>
</comment>
<keyword evidence="3" id="KW-1185">Reference proteome</keyword>
<keyword evidence="2" id="KW-0176">Collagen</keyword>
<dbReference type="EMBL" id="JYDT01000099">
    <property type="protein sequence ID" value="KRY85055.1"/>
    <property type="molecule type" value="Genomic_DNA"/>
</dbReference>
<evidence type="ECO:0000259" key="1">
    <source>
        <dbReference type="Pfam" id="PF06482"/>
    </source>
</evidence>
<proteinExistence type="predicted"/>
<dbReference type="InterPro" id="IPR016186">
    <property type="entry name" value="C-type_lectin-like/link_sf"/>
</dbReference>
<dbReference type="OrthoDB" id="10060752at2759"/>
<dbReference type="GO" id="GO:0005581">
    <property type="term" value="C:collagen trimer"/>
    <property type="evidence" value="ECO:0007669"/>
    <property type="project" value="UniProtKB-KW"/>
</dbReference>
<protein>
    <submittedName>
        <fullName evidence="2">Collagen alpha-1(XV) chain</fullName>
    </submittedName>
</protein>
<dbReference type="InterPro" id="IPR010515">
    <property type="entry name" value="Collagenase_NC10/endostatin"/>
</dbReference>
<name>A0A0V1FH09_TRIPS</name>
<dbReference type="SUPFAM" id="SSF56436">
    <property type="entry name" value="C-type lectin-like"/>
    <property type="match status" value="1"/>
</dbReference>
<feature type="domain" description="Collagenase NC10/endostatin" evidence="1">
    <location>
        <begin position="12"/>
        <end position="112"/>
    </location>
</feature>
<organism evidence="2 3">
    <name type="scientific">Trichinella pseudospiralis</name>
    <name type="common">Parasitic roundworm</name>
    <dbReference type="NCBI Taxonomy" id="6337"/>
    <lineage>
        <taxon>Eukaryota</taxon>
        <taxon>Metazoa</taxon>
        <taxon>Ecdysozoa</taxon>
        <taxon>Nematoda</taxon>
        <taxon>Enoplea</taxon>
        <taxon>Dorylaimia</taxon>
        <taxon>Trichinellida</taxon>
        <taxon>Trichinellidae</taxon>
        <taxon>Trichinella</taxon>
    </lineage>
</organism>
<dbReference type="AlphaFoldDB" id="A0A0V1FH09"/>
<reference evidence="2 3" key="1">
    <citation type="submission" date="2015-01" db="EMBL/GenBank/DDBJ databases">
        <title>Evolution of Trichinella species and genotypes.</title>
        <authorList>
            <person name="Korhonen P.K."/>
            <person name="Edoardo P."/>
            <person name="Giuseppe L.R."/>
            <person name="Gasser R.B."/>
        </authorList>
    </citation>
    <scope>NUCLEOTIDE SEQUENCE [LARGE SCALE GENOMIC DNA]</scope>
    <source>
        <strain evidence="2">ISS470</strain>
    </source>
</reference>
<dbReference type="Gene3D" id="3.10.100.10">
    <property type="entry name" value="Mannose-Binding Protein A, subunit A"/>
    <property type="match status" value="1"/>
</dbReference>
<evidence type="ECO:0000313" key="3">
    <source>
        <dbReference type="Proteomes" id="UP000054995"/>
    </source>
</evidence>
<evidence type="ECO:0000313" key="2">
    <source>
        <dbReference type="EMBL" id="KRY85055.1"/>
    </source>
</evidence>
<dbReference type="InterPro" id="IPR016187">
    <property type="entry name" value="CTDL_fold"/>
</dbReference>